<evidence type="ECO:0000313" key="1">
    <source>
        <dbReference type="EMBL" id="KAK3060629.1"/>
    </source>
</evidence>
<name>A0ACC3D1U9_9PEZI</name>
<reference evidence="1" key="1">
    <citation type="submission" date="2024-09" db="EMBL/GenBank/DDBJ databases">
        <title>Black Yeasts Isolated from many extreme environments.</title>
        <authorList>
            <person name="Coleine C."/>
            <person name="Stajich J.E."/>
            <person name="Selbmann L."/>
        </authorList>
    </citation>
    <scope>NUCLEOTIDE SEQUENCE</scope>
    <source>
        <strain evidence="1">CCFEE 5737</strain>
    </source>
</reference>
<proteinExistence type="predicted"/>
<organism evidence="1 2">
    <name type="scientific">Coniosporium uncinatum</name>
    <dbReference type="NCBI Taxonomy" id="93489"/>
    <lineage>
        <taxon>Eukaryota</taxon>
        <taxon>Fungi</taxon>
        <taxon>Dikarya</taxon>
        <taxon>Ascomycota</taxon>
        <taxon>Pezizomycotina</taxon>
        <taxon>Dothideomycetes</taxon>
        <taxon>Dothideomycetes incertae sedis</taxon>
        <taxon>Coniosporium</taxon>
    </lineage>
</organism>
<accession>A0ACC3D1U9</accession>
<evidence type="ECO:0000313" key="2">
    <source>
        <dbReference type="Proteomes" id="UP001186974"/>
    </source>
</evidence>
<gene>
    <name evidence="1" type="ORF">LTS18_008109</name>
</gene>
<keyword evidence="2" id="KW-1185">Reference proteome</keyword>
<comment type="caution">
    <text evidence="1">The sequence shown here is derived from an EMBL/GenBank/DDBJ whole genome shotgun (WGS) entry which is preliminary data.</text>
</comment>
<sequence>TLNFRVPHRADSFLPPLVDDEGKERNFVYTPQASRSVRQKEPKYGDATDLVIRQYPALFHASTNIPAFIKFFSAIPNLSHLRISGPGQDPAYRYRRSTVDYALISLRIAIERSHLEYLDTLSLLPIHPGSLFYLHPLLGIGVAPNSTKQWAKIKKLNIHMDSFPFSRTTRNEHLKILHSYLRNFSPTLTRLSFRWKGSQGPSPLTLDCEPCLQIRPASWSSTSDGGSSVYSESSSSSSTRSIRRPLHFPKLRSMELENCVMDSSQVSSFVDRHARTLYSFAFEDILLRTGDWDHALEPLTHLAGSDAWKRSQRKEQEEVMDVPLLFPPVEEMPRSMERLERGEVDLARRAEDVRERMGLSRWFSKGRNEGGLPVKKKVREKGWGCEEGVKKFLRGAVFPWR</sequence>
<feature type="non-terminal residue" evidence="1">
    <location>
        <position position="1"/>
    </location>
</feature>
<dbReference type="Proteomes" id="UP001186974">
    <property type="component" value="Unassembled WGS sequence"/>
</dbReference>
<dbReference type="EMBL" id="JAWDJW010008417">
    <property type="protein sequence ID" value="KAK3060629.1"/>
    <property type="molecule type" value="Genomic_DNA"/>
</dbReference>
<protein>
    <submittedName>
        <fullName evidence="1">Uncharacterized protein</fullName>
    </submittedName>
</protein>